<evidence type="ECO:0000256" key="3">
    <source>
        <dbReference type="ARBA" id="ARBA00012438"/>
    </source>
</evidence>
<dbReference type="Pfam" id="PF02518">
    <property type="entry name" value="HATPase_c"/>
    <property type="match status" value="1"/>
</dbReference>
<dbReference type="Gene3D" id="3.30.450.40">
    <property type="match status" value="2"/>
</dbReference>
<dbReference type="SMART" id="SM00388">
    <property type="entry name" value="HisKA"/>
    <property type="match status" value="1"/>
</dbReference>
<dbReference type="GO" id="GO:0005886">
    <property type="term" value="C:plasma membrane"/>
    <property type="evidence" value="ECO:0007669"/>
    <property type="project" value="UniProtKB-SubCell"/>
</dbReference>
<dbReference type="OrthoDB" id="9757990at2"/>
<dbReference type="CDD" id="cd00082">
    <property type="entry name" value="HisKA"/>
    <property type="match status" value="1"/>
</dbReference>
<feature type="domain" description="Histidine kinase" evidence="8">
    <location>
        <begin position="380"/>
        <end position="592"/>
    </location>
</feature>
<reference evidence="9 10" key="1">
    <citation type="submission" date="2018-04" db="EMBL/GenBank/DDBJ databases">
        <title>Genome of Nocardioides gansuensis WSJ-1.</title>
        <authorList>
            <person name="Wu S."/>
            <person name="Wang G."/>
        </authorList>
    </citation>
    <scope>NUCLEOTIDE SEQUENCE [LARGE SCALE GENOMIC DNA]</scope>
    <source>
        <strain evidence="9 10">WSJ-1</strain>
    </source>
</reference>
<keyword evidence="7" id="KW-0902">Two-component regulatory system</keyword>
<dbReference type="AlphaFoldDB" id="A0A2T8F8P3"/>
<keyword evidence="5" id="KW-0808">Transferase</keyword>
<dbReference type="InterPro" id="IPR036097">
    <property type="entry name" value="HisK_dim/P_sf"/>
</dbReference>
<dbReference type="SMART" id="SM00065">
    <property type="entry name" value="GAF"/>
    <property type="match status" value="2"/>
</dbReference>
<evidence type="ECO:0000313" key="10">
    <source>
        <dbReference type="Proteomes" id="UP000246018"/>
    </source>
</evidence>
<proteinExistence type="predicted"/>
<dbReference type="SUPFAM" id="SSF55874">
    <property type="entry name" value="ATPase domain of HSP90 chaperone/DNA topoisomerase II/histidine kinase"/>
    <property type="match status" value="1"/>
</dbReference>
<dbReference type="PANTHER" id="PTHR43711:SF1">
    <property type="entry name" value="HISTIDINE KINASE 1"/>
    <property type="match status" value="1"/>
</dbReference>
<dbReference type="Gene3D" id="3.30.565.10">
    <property type="entry name" value="Histidine kinase-like ATPase, C-terminal domain"/>
    <property type="match status" value="1"/>
</dbReference>
<protein>
    <recommendedName>
        <fullName evidence="3">histidine kinase</fullName>
        <ecNumber evidence="3">2.7.13.3</ecNumber>
    </recommendedName>
</protein>
<evidence type="ECO:0000256" key="5">
    <source>
        <dbReference type="ARBA" id="ARBA00022679"/>
    </source>
</evidence>
<dbReference type="InterPro" id="IPR003661">
    <property type="entry name" value="HisK_dim/P_dom"/>
</dbReference>
<evidence type="ECO:0000256" key="6">
    <source>
        <dbReference type="ARBA" id="ARBA00022777"/>
    </source>
</evidence>
<comment type="caution">
    <text evidence="9">The sequence shown here is derived from an EMBL/GenBank/DDBJ whole genome shotgun (WGS) entry which is preliminary data.</text>
</comment>
<comment type="catalytic activity">
    <reaction evidence="1">
        <text>ATP + protein L-histidine = ADP + protein N-phospho-L-histidine.</text>
        <dbReference type="EC" id="2.7.13.3"/>
    </reaction>
</comment>
<evidence type="ECO:0000256" key="7">
    <source>
        <dbReference type="ARBA" id="ARBA00023012"/>
    </source>
</evidence>
<keyword evidence="4" id="KW-0597">Phosphoprotein</keyword>
<dbReference type="SUPFAM" id="SSF55781">
    <property type="entry name" value="GAF domain-like"/>
    <property type="match status" value="2"/>
</dbReference>
<name>A0A2T8F8P3_9ACTN</name>
<dbReference type="InterPro" id="IPR029016">
    <property type="entry name" value="GAF-like_dom_sf"/>
</dbReference>
<dbReference type="EMBL" id="QDGZ01000006">
    <property type="protein sequence ID" value="PVG82037.1"/>
    <property type="molecule type" value="Genomic_DNA"/>
</dbReference>
<dbReference type="PANTHER" id="PTHR43711">
    <property type="entry name" value="TWO-COMPONENT HISTIDINE KINASE"/>
    <property type="match status" value="1"/>
</dbReference>
<dbReference type="SUPFAM" id="SSF47384">
    <property type="entry name" value="Homodimeric domain of signal transducing histidine kinase"/>
    <property type="match status" value="1"/>
</dbReference>
<keyword evidence="6" id="KW-0418">Kinase</keyword>
<dbReference type="GO" id="GO:0000155">
    <property type="term" value="F:phosphorelay sensor kinase activity"/>
    <property type="evidence" value="ECO:0007669"/>
    <property type="project" value="InterPro"/>
</dbReference>
<dbReference type="InterPro" id="IPR003594">
    <property type="entry name" value="HATPase_dom"/>
</dbReference>
<dbReference type="InterPro" id="IPR036890">
    <property type="entry name" value="HATPase_C_sf"/>
</dbReference>
<organism evidence="9 10">
    <name type="scientific">Nocardioides gansuensis</name>
    <dbReference type="NCBI Taxonomy" id="2138300"/>
    <lineage>
        <taxon>Bacteria</taxon>
        <taxon>Bacillati</taxon>
        <taxon>Actinomycetota</taxon>
        <taxon>Actinomycetes</taxon>
        <taxon>Propionibacteriales</taxon>
        <taxon>Nocardioidaceae</taxon>
        <taxon>Nocardioides</taxon>
    </lineage>
</organism>
<dbReference type="SMART" id="SM00387">
    <property type="entry name" value="HATPase_c"/>
    <property type="match status" value="1"/>
</dbReference>
<comment type="subcellular location">
    <subcellularLocation>
        <location evidence="2">Cell membrane</location>
    </subcellularLocation>
</comment>
<gene>
    <name evidence="9" type="ORF">DDE18_15235</name>
</gene>
<sequence length="594" mass="64194">MTGHALDRAGGIARVLDLVRRVNSSTDTAELLDEVARGVVEGLGFGVCAISRIDGDSVLTTNVAGDADARRALLGRRFGIELVLDEYAKAEHWGILRFRSHDTLGRQPLDRAPGWTPGIAPGGEPDDWHPLDALYAPLLSATGELVGNLAVDLPPGNKVPGSELRELLELFAVQAGLALSNAQQRDRLAEGMRLESAMKEVALAGSQVDLDAILATAVRAVHAGFEASQVWVRCFADPDLGRDAHAFGHPEPPISPSLLLREDLTDDAWPSRGRVVSLLLEGDEGPFIRSAAPLRELMRQMGAGRLLVSPLSLGAELMGYLVIALPLEHPEPTTSELTALHEIARELGRIVHAARVHETEQRLVTELRELDRYRADLIATISHELKTPLTSIIGHVELLDELDTGVPSVRAIERSAHRLHKLVDRLLSYSRLHGEIREVRRRFDLVELCRSTVEHSGFQAATSGLSLDLEVLDEPLPVTGDPHEVSLIVDNLVGNALKYTPRGGSVRVRVGSAGAEARVEVVDTGLGISRIDQPHVFSPFHRSTNLDALSIPGSGLGLAICRRIAEQHGGQVSVESELGRGSTFTLTLPLDTSD</sequence>
<dbReference type="PRINTS" id="PR00344">
    <property type="entry name" value="BCTRLSENSOR"/>
</dbReference>
<dbReference type="InterPro" id="IPR004358">
    <property type="entry name" value="Sig_transdc_His_kin-like_C"/>
</dbReference>
<evidence type="ECO:0000256" key="4">
    <source>
        <dbReference type="ARBA" id="ARBA00022553"/>
    </source>
</evidence>
<evidence type="ECO:0000256" key="2">
    <source>
        <dbReference type="ARBA" id="ARBA00004236"/>
    </source>
</evidence>
<evidence type="ECO:0000259" key="8">
    <source>
        <dbReference type="PROSITE" id="PS50109"/>
    </source>
</evidence>
<dbReference type="InterPro" id="IPR005467">
    <property type="entry name" value="His_kinase_dom"/>
</dbReference>
<dbReference type="Pfam" id="PF00512">
    <property type="entry name" value="HisKA"/>
    <property type="match status" value="1"/>
</dbReference>
<dbReference type="PROSITE" id="PS50109">
    <property type="entry name" value="HIS_KIN"/>
    <property type="match status" value="1"/>
</dbReference>
<dbReference type="Gene3D" id="1.10.287.130">
    <property type="match status" value="1"/>
</dbReference>
<accession>A0A2T8F8P3</accession>
<dbReference type="InterPro" id="IPR003018">
    <property type="entry name" value="GAF"/>
</dbReference>
<dbReference type="CDD" id="cd00075">
    <property type="entry name" value="HATPase"/>
    <property type="match status" value="1"/>
</dbReference>
<dbReference type="Proteomes" id="UP000246018">
    <property type="component" value="Unassembled WGS sequence"/>
</dbReference>
<dbReference type="InterPro" id="IPR050736">
    <property type="entry name" value="Sensor_HK_Regulatory"/>
</dbReference>
<evidence type="ECO:0000313" key="9">
    <source>
        <dbReference type="EMBL" id="PVG82037.1"/>
    </source>
</evidence>
<dbReference type="RefSeq" id="WP_116573104.1">
    <property type="nucleotide sequence ID" value="NZ_QDGZ01000006.1"/>
</dbReference>
<dbReference type="FunFam" id="3.30.565.10:FF:000006">
    <property type="entry name" value="Sensor histidine kinase WalK"/>
    <property type="match status" value="1"/>
</dbReference>
<evidence type="ECO:0000256" key="1">
    <source>
        <dbReference type="ARBA" id="ARBA00000085"/>
    </source>
</evidence>
<keyword evidence="10" id="KW-1185">Reference proteome</keyword>
<dbReference type="EC" id="2.7.13.3" evidence="3"/>